<accession>A0A3P7MV47</accession>
<reference evidence="1 2" key="1">
    <citation type="submission" date="2018-11" db="EMBL/GenBank/DDBJ databases">
        <authorList>
            <consortium name="Pathogen Informatics"/>
        </authorList>
    </citation>
    <scope>NUCLEOTIDE SEQUENCE [LARGE SCALE GENOMIC DNA]</scope>
</reference>
<evidence type="ECO:0000313" key="1">
    <source>
        <dbReference type="EMBL" id="VDN26458.1"/>
    </source>
</evidence>
<dbReference type="EMBL" id="UYRU01075964">
    <property type="protein sequence ID" value="VDN26458.1"/>
    <property type="molecule type" value="Genomic_DNA"/>
</dbReference>
<dbReference type="InterPro" id="IPR008042">
    <property type="entry name" value="Retrotrans_Pao"/>
</dbReference>
<dbReference type="OrthoDB" id="6127549at2759"/>
<sequence length="360" mass="41624">MRNWVSNDRRVLSHISATELFSNMRDIAVNTLPTERTLGLQWDTNSDMLTISLNIPMKLSTRRGILSCFSSLYNHFGFVSPWLIPGNGLKWDEQLSVNERSRWENWISNLRSQKMLQLARCLKPKGISDLLQTELHVFCDASEVAYSVVAYARFSNETQNLHCSLIWNSKERQFMFMFLSQCDSLDKLVNRFSSWTRLQRTVVWLLRFMQYIIVSAGKAPQETLMMGHIRVTEMRQATNGLIKYVQCQRFTQELTILQSTQMDADGRRKTVRSSGLRRLCPDLINGTMRVGGRLNYSSYNESFKHPMILPNCHPGTDLIINYFHELEEHREVAQVLGAIRQNFWIVKGSASVKRVLGACL</sequence>
<dbReference type="AlphaFoldDB" id="A0A3P7MV47"/>
<dbReference type="Proteomes" id="UP000281553">
    <property type="component" value="Unassembled WGS sequence"/>
</dbReference>
<gene>
    <name evidence="1" type="ORF">DILT_LOCUS14810</name>
</gene>
<dbReference type="Pfam" id="PF05380">
    <property type="entry name" value="Peptidase_A17"/>
    <property type="match status" value="1"/>
</dbReference>
<protein>
    <submittedName>
        <fullName evidence="1">Uncharacterized protein</fullName>
    </submittedName>
</protein>
<proteinExistence type="predicted"/>
<dbReference type="PANTHER" id="PTHR47331">
    <property type="entry name" value="PHD-TYPE DOMAIN-CONTAINING PROTEIN"/>
    <property type="match status" value="1"/>
</dbReference>
<name>A0A3P7MV47_DIBLA</name>
<evidence type="ECO:0000313" key="2">
    <source>
        <dbReference type="Proteomes" id="UP000281553"/>
    </source>
</evidence>
<organism evidence="1 2">
    <name type="scientific">Dibothriocephalus latus</name>
    <name type="common">Fish tapeworm</name>
    <name type="synonym">Diphyllobothrium latum</name>
    <dbReference type="NCBI Taxonomy" id="60516"/>
    <lineage>
        <taxon>Eukaryota</taxon>
        <taxon>Metazoa</taxon>
        <taxon>Spiralia</taxon>
        <taxon>Lophotrochozoa</taxon>
        <taxon>Platyhelminthes</taxon>
        <taxon>Cestoda</taxon>
        <taxon>Eucestoda</taxon>
        <taxon>Diphyllobothriidea</taxon>
        <taxon>Diphyllobothriidae</taxon>
        <taxon>Dibothriocephalus</taxon>
    </lineage>
</organism>
<keyword evidence="2" id="KW-1185">Reference proteome</keyword>